<evidence type="ECO:0000313" key="3">
    <source>
        <dbReference type="RefSeq" id="XP_017038056.1"/>
    </source>
</evidence>
<dbReference type="InterPro" id="IPR002589">
    <property type="entry name" value="Macro_dom"/>
</dbReference>
<gene>
    <name evidence="3" type="primary">LOC108085816</name>
    <name evidence="4 5" type="synonym">Targ2</name>
</gene>
<dbReference type="GO" id="GO:0140291">
    <property type="term" value="P:peptidyl-glutamate ADP-deribosylation"/>
    <property type="evidence" value="ECO:0007669"/>
    <property type="project" value="TreeGrafter"/>
</dbReference>
<dbReference type="SMART" id="SM00506">
    <property type="entry name" value="A1pp"/>
    <property type="match status" value="2"/>
</dbReference>
<dbReference type="FunFam" id="3.40.220.10:FF:000027">
    <property type="entry name" value="Uncharacterized protein, isoform A"/>
    <property type="match status" value="1"/>
</dbReference>
<evidence type="ECO:0000313" key="4">
    <source>
        <dbReference type="RefSeq" id="XP_070142250.1"/>
    </source>
</evidence>
<dbReference type="CDD" id="cd02901">
    <property type="entry name" value="Macro_Poa1p-like"/>
    <property type="match status" value="2"/>
</dbReference>
<evidence type="ECO:0000313" key="2">
    <source>
        <dbReference type="Proteomes" id="UP001652661"/>
    </source>
</evidence>
<dbReference type="PROSITE" id="PS51154">
    <property type="entry name" value="MACRO"/>
    <property type="match status" value="2"/>
</dbReference>
<dbReference type="RefSeq" id="XP_070142250.1">
    <property type="nucleotide sequence ID" value="XM_070286149.1"/>
</dbReference>
<dbReference type="PANTHER" id="PTHR12521:SF0">
    <property type="entry name" value="ADP-RIBOSE GLYCOHYDROLASE OARD1"/>
    <property type="match status" value="1"/>
</dbReference>
<dbReference type="PANTHER" id="PTHR12521">
    <property type="entry name" value="PROTEIN C6ORF130"/>
    <property type="match status" value="1"/>
</dbReference>
<protein>
    <submittedName>
        <fullName evidence="3">Uncharacterized protein LOC108085816</fullName>
    </submittedName>
    <submittedName>
        <fullName evidence="4 5">Uncharacterized protein Targ2</fullName>
    </submittedName>
</protein>
<dbReference type="FunFam" id="3.40.220.10:FF:000022">
    <property type="entry name" value="Blast:O-acetyl-ADP-ribose deacetylase 1"/>
    <property type="match status" value="1"/>
</dbReference>
<sequence>MAAANVKIVESKLDIFQAPQTHALAHAVESSFMALRGTLAWQFGLIYGDVDELRQRRVSRGNCAVLEHNSRFIYYLVTKSNLYEASTYDDVQAALICMREHMRNHEITKVAMPRICCGRDGLEWRQVKRLVQQTFSQSEYPIEILICEHDDLSKELAAPKCQITEARGNLFSAPENYALVHSVSADFAMCAGINLQFRCKFGHVDDLKRQNRHTGNVAVLEQGGRYIYNLVTKERSHEKCTYTALYYALLAMREHMREHGVTKLAIPRLGCGIDRLDWLRVRSLLDLVFAEDSVDIIAFFYTPPQMSKDTLNVVCPTCRHMKTIHLPPRSVSGSRNSLHREKTPF</sequence>
<dbReference type="SUPFAM" id="SSF52949">
    <property type="entry name" value="Macro domain-like"/>
    <property type="match status" value="2"/>
</dbReference>
<feature type="domain" description="Macro" evidence="1">
    <location>
        <begin position="150"/>
        <end position="315"/>
    </location>
</feature>
<accession>A0A6P4JRF8</accession>
<organism evidence="2 3">
    <name type="scientific">Drosophila kikkawai</name>
    <name type="common">Fruit fly</name>
    <dbReference type="NCBI Taxonomy" id="30033"/>
    <lineage>
        <taxon>Eukaryota</taxon>
        <taxon>Metazoa</taxon>
        <taxon>Ecdysozoa</taxon>
        <taxon>Arthropoda</taxon>
        <taxon>Hexapoda</taxon>
        <taxon>Insecta</taxon>
        <taxon>Pterygota</taxon>
        <taxon>Neoptera</taxon>
        <taxon>Endopterygota</taxon>
        <taxon>Diptera</taxon>
        <taxon>Brachycera</taxon>
        <taxon>Muscomorpha</taxon>
        <taxon>Ephydroidea</taxon>
        <taxon>Drosophilidae</taxon>
        <taxon>Drosophila</taxon>
        <taxon>Sophophora</taxon>
    </lineage>
</organism>
<dbReference type="RefSeq" id="XP_017038056.1">
    <property type="nucleotide sequence ID" value="XM_017182567.1"/>
</dbReference>
<proteinExistence type="predicted"/>
<reference evidence="3" key="1">
    <citation type="submission" date="2025-04" db="UniProtKB">
        <authorList>
            <consortium name="RefSeq"/>
        </authorList>
    </citation>
    <scope>IDENTIFICATION</scope>
    <source>
        <strain evidence="4 5">14028-0561.14</strain>
        <tissue evidence="4 5">Whole fly</tissue>
    </source>
</reference>
<evidence type="ECO:0000259" key="1">
    <source>
        <dbReference type="PROSITE" id="PS51154"/>
    </source>
</evidence>
<dbReference type="InterPro" id="IPR043472">
    <property type="entry name" value="Macro_dom-like"/>
</dbReference>
<dbReference type="InterPro" id="IPR050892">
    <property type="entry name" value="ADP-ribose_metab_enzymes"/>
</dbReference>
<feature type="domain" description="Macro" evidence="1">
    <location>
        <begin position="1"/>
        <end position="153"/>
    </location>
</feature>
<dbReference type="Proteomes" id="UP001652661">
    <property type="component" value="Chromosome 3L"/>
</dbReference>
<evidence type="ECO:0000313" key="5">
    <source>
        <dbReference type="RefSeq" id="XP_070142251.1"/>
    </source>
</evidence>
<name>A0A6P4JRF8_DROKI</name>
<dbReference type="AlphaFoldDB" id="A0A6P4JRF8"/>
<dbReference type="OrthoDB" id="2155246at2759"/>
<keyword evidence="2" id="KW-1185">Reference proteome</keyword>
<dbReference type="RefSeq" id="XP_070142251.1">
    <property type="nucleotide sequence ID" value="XM_070286150.1"/>
</dbReference>
<dbReference type="Gene3D" id="3.40.220.10">
    <property type="entry name" value="Leucine Aminopeptidase, subunit E, domain 1"/>
    <property type="match status" value="2"/>
</dbReference>
<dbReference type="GeneID" id="108085816"/>